<dbReference type="InterPro" id="IPR050959">
    <property type="entry name" value="MarA-like"/>
</dbReference>
<dbReference type="InterPro" id="IPR010499">
    <property type="entry name" value="AraC_E-bd"/>
</dbReference>
<keyword evidence="1" id="KW-0805">Transcription regulation</keyword>
<dbReference type="Gene3D" id="1.10.10.60">
    <property type="entry name" value="Homeodomain-like"/>
    <property type="match status" value="2"/>
</dbReference>
<dbReference type="InterPro" id="IPR009057">
    <property type="entry name" value="Homeodomain-like_sf"/>
</dbReference>
<dbReference type="SUPFAM" id="SSF55136">
    <property type="entry name" value="Probable bacterial effector-binding domain"/>
    <property type="match status" value="1"/>
</dbReference>
<dbReference type="InterPro" id="IPR018062">
    <property type="entry name" value="HTH_AraC-typ_CS"/>
</dbReference>
<dbReference type="KEGG" id="plyc:GXP70_15795"/>
<dbReference type="PROSITE" id="PS00041">
    <property type="entry name" value="HTH_ARAC_FAMILY_1"/>
    <property type="match status" value="1"/>
</dbReference>
<evidence type="ECO:0000256" key="3">
    <source>
        <dbReference type="ARBA" id="ARBA00023163"/>
    </source>
</evidence>
<keyword evidence="2" id="KW-0238">DNA-binding</keyword>
<dbReference type="SMART" id="SM00871">
    <property type="entry name" value="AraC_E_bind"/>
    <property type="match status" value="1"/>
</dbReference>
<dbReference type="GO" id="GO:0003700">
    <property type="term" value="F:DNA-binding transcription factor activity"/>
    <property type="evidence" value="ECO:0007669"/>
    <property type="project" value="InterPro"/>
</dbReference>
<reference evidence="5 6" key="1">
    <citation type="submission" date="2020-01" db="EMBL/GenBank/DDBJ databases">
        <title>Paenibacillus sp. nov., isolated from tomato rhizosphere.</title>
        <authorList>
            <person name="Weon H.-Y."/>
            <person name="Lee S.A."/>
        </authorList>
    </citation>
    <scope>NUCLEOTIDE SEQUENCE [LARGE SCALE GENOMIC DNA]</scope>
    <source>
        <strain evidence="5 6">12200R-189</strain>
    </source>
</reference>
<organism evidence="5 6">
    <name type="scientific">Paenibacillus lycopersici</name>
    <dbReference type="NCBI Taxonomy" id="2704462"/>
    <lineage>
        <taxon>Bacteria</taxon>
        <taxon>Bacillati</taxon>
        <taxon>Bacillota</taxon>
        <taxon>Bacilli</taxon>
        <taxon>Bacillales</taxon>
        <taxon>Paenibacillaceae</taxon>
        <taxon>Paenibacillus</taxon>
    </lineage>
</organism>
<dbReference type="PRINTS" id="PR00032">
    <property type="entry name" value="HTHARAC"/>
</dbReference>
<dbReference type="SUPFAM" id="SSF46689">
    <property type="entry name" value="Homeodomain-like"/>
    <property type="match status" value="2"/>
</dbReference>
<keyword evidence="3" id="KW-0804">Transcription</keyword>
<name>A0A6C0G0B4_9BACL</name>
<dbReference type="InterPro" id="IPR029442">
    <property type="entry name" value="GyrI-like"/>
</dbReference>
<evidence type="ECO:0000313" key="6">
    <source>
        <dbReference type="Proteomes" id="UP000476064"/>
    </source>
</evidence>
<dbReference type="PROSITE" id="PS01124">
    <property type="entry name" value="HTH_ARAC_FAMILY_2"/>
    <property type="match status" value="1"/>
</dbReference>
<dbReference type="SMART" id="SM00342">
    <property type="entry name" value="HTH_ARAC"/>
    <property type="match status" value="1"/>
</dbReference>
<keyword evidence="6" id="KW-1185">Reference proteome</keyword>
<protein>
    <submittedName>
        <fullName evidence="5">AraC family transcriptional regulator</fullName>
    </submittedName>
</protein>
<dbReference type="InterPro" id="IPR018060">
    <property type="entry name" value="HTH_AraC"/>
</dbReference>
<evidence type="ECO:0000259" key="4">
    <source>
        <dbReference type="PROSITE" id="PS01124"/>
    </source>
</evidence>
<dbReference type="Pfam" id="PF12833">
    <property type="entry name" value="HTH_18"/>
    <property type="match status" value="1"/>
</dbReference>
<gene>
    <name evidence="5" type="ORF">GXP70_15795</name>
</gene>
<dbReference type="PANTHER" id="PTHR47504:SF5">
    <property type="entry name" value="RIGHT ORIGIN-BINDING PROTEIN"/>
    <property type="match status" value="1"/>
</dbReference>
<dbReference type="Proteomes" id="UP000476064">
    <property type="component" value="Chromosome"/>
</dbReference>
<dbReference type="GO" id="GO:0043565">
    <property type="term" value="F:sequence-specific DNA binding"/>
    <property type="evidence" value="ECO:0007669"/>
    <property type="project" value="InterPro"/>
</dbReference>
<dbReference type="RefSeq" id="WP_162357712.1">
    <property type="nucleotide sequence ID" value="NZ_CP048209.1"/>
</dbReference>
<dbReference type="InterPro" id="IPR020449">
    <property type="entry name" value="Tscrpt_reg_AraC-type_HTH"/>
</dbReference>
<sequence length="283" mass="31939">MDWLHRMNRVIAYIEDHLTEDIRMEAMASIVGCSTYEFSRIFSFMTGMPVSDYIRRRRLTQAVFDIQNGNGRIIDVALKYGYESPGTFSRAFKELHGQTPLSARKSGVSLKTYPQIAFKLTIRGVNEMRFRMETKPAFQIIGFACGGDSEDWRSFMKRYNARLLNGEGLASYYQAPYWQVGAYKFSAAGHEPACIIGAELGDKPALDGMDVEGIPAALWAVFTITSKTGFAEAGEAYARIMTEWFPVSGYKRNQQVPSLEVYGPGDANSDAYEWEVWMPVLNK</sequence>
<evidence type="ECO:0000256" key="2">
    <source>
        <dbReference type="ARBA" id="ARBA00023125"/>
    </source>
</evidence>
<dbReference type="PANTHER" id="PTHR47504">
    <property type="entry name" value="RIGHT ORIGIN-BINDING PROTEIN"/>
    <property type="match status" value="1"/>
</dbReference>
<evidence type="ECO:0000313" key="5">
    <source>
        <dbReference type="EMBL" id="QHT61273.1"/>
    </source>
</evidence>
<dbReference type="EMBL" id="CP048209">
    <property type="protein sequence ID" value="QHT61273.1"/>
    <property type="molecule type" value="Genomic_DNA"/>
</dbReference>
<dbReference type="AlphaFoldDB" id="A0A6C0G0B4"/>
<accession>A0A6C0G0B4</accession>
<dbReference type="Gene3D" id="3.20.80.10">
    <property type="entry name" value="Regulatory factor, effector binding domain"/>
    <property type="match status" value="1"/>
</dbReference>
<dbReference type="Pfam" id="PF06445">
    <property type="entry name" value="GyrI-like"/>
    <property type="match status" value="1"/>
</dbReference>
<dbReference type="InterPro" id="IPR011256">
    <property type="entry name" value="Reg_factor_effector_dom_sf"/>
</dbReference>
<evidence type="ECO:0000256" key="1">
    <source>
        <dbReference type="ARBA" id="ARBA00023015"/>
    </source>
</evidence>
<feature type="domain" description="HTH araC/xylS-type" evidence="4">
    <location>
        <begin position="8"/>
        <end position="106"/>
    </location>
</feature>
<proteinExistence type="predicted"/>